<dbReference type="PANTHER" id="PTHR13059:SF14">
    <property type="entry name" value="PROTEIN CAPICUA HOMOLOG ISOFORM X1"/>
    <property type="match status" value="1"/>
</dbReference>
<feature type="compositionally biased region" description="Basic and acidic residues" evidence="7">
    <location>
        <begin position="990"/>
        <end position="1002"/>
    </location>
</feature>
<feature type="compositionally biased region" description="Basic and acidic residues" evidence="7">
    <location>
        <begin position="1222"/>
        <end position="1241"/>
    </location>
</feature>
<feature type="compositionally biased region" description="Polar residues" evidence="7">
    <location>
        <begin position="645"/>
        <end position="656"/>
    </location>
</feature>
<dbReference type="InterPro" id="IPR032147">
    <property type="entry name" value="Cic_dom"/>
</dbReference>
<proteinExistence type="predicted"/>
<feature type="compositionally biased region" description="Basic and acidic residues" evidence="7">
    <location>
        <begin position="782"/>
        <end position="795"/>
    </location>
</feature>
<feature type="region of interest" description="Disordered" evidence="7">
    <location>
        <begin position="1889"/>
        <end position="1940"/>
    </location>
</feature>
<keyword evidence="8" id="KW-1133">Transmembrane helix</keyword>
<dbReference type="Pfam" id="PF00505">
    <property type="entry name" value="HMG_box"/>
    <property type="match status" value="1"/>
</dbReference>
<dbReference type="InterPro" id="IPR058607">
    <property type="entry name" value="HMG-box_Cic-like"/>
</dbReference>
<dbReference type="InterPro" id="IPR036910">
    <property type="entry name" value="HMG_box_dom_sf"/>
</dbReference>
<evidence type="ECO:0000256" key="4">
    <source>
        <dbReference type="ARBA" id="ARBA00023163"/>
    </source>
</evidence>
<feature type="compositionally biased region" description="Basic and acidic residues" evidence="7">
    <location>
        <begin position="812"/>
        <end position="823"/>
    </location>
</feature>
<feature type="region of interest" description="Disordered" evidence="7">
    <location>
        <begin position="378"/>
        <end position="441"/>
    </location>
</feature>
<feature type="region of interest" description="Disordered" evidence="7">
    <location>
        <begin position="704"/>
        <end position="827"/>
    </location>
</feature>
<feature type="compositionally biased region" description="Low complexity" evidence="7">
    <location>
        <begin position="704"/>
        <end position="733"/>
    </location>
</feature>
<feature type="compositionally biased region" description="Pro residues" evidence="7">
    <location>
        <begin position="734"/>
        <end position="752"/>
    </location>
</feature>
<dbReference type="InterPro" id="IPR052412">
    <property type="entry name" value="CC-Dev_Transcription_Reg"/>
</dbReference>
<dbReference type="GO" id="GO:0000977">
    <property type="term" value="F:RNA polymerase II transcription regulatory region sequence-specific DNA binding"/>
    <property type="evidence" value="ECO:0007669"/>
    <property type="project" value="TreeGrafter"/>
</dbReference>
<feature type="region of interest" description="Disordered" evidence="7">
    <location>
        <begin position="1075"/>
        <end position="1174"/>
    </location>
</feature>
<evidence type="ECO:0000256" key="6">
    <source>
        <dbReference type="PROSITE-ProRule" id="PRU00267"/>
    </source>
</evidence>
<dbReference type="GO" id="GO:0000981">
    <property type="term" value="F:DNA-binding transcription factor activity, RNA polymerase II-specific"/>
    <property type="evidence" value="ECO:0007669"/>
    <property type="project" value="TreeGrafter"/>
</dbReference>
<evidence type="ECO:0000256" key="8">
    <source>
        <dbReference type="SAM" id="Phobius"/>
    </source>
</evidence>
<evidence type="ECO:0000313" key="11">
    <source>
        <dbReference type="Proteomes" id="UP000005226"/>
    </source>
</evidence>
<feature type="compositionally biased region" description="Polar residues" evidence="7">
    <location>
        <begin position="607"/>
        <end position="616"/>
    </location>
</feature>
<dbReference type="InterPro" id="IPR009071">
    <property type="entry name" value="HMG_box_dom"/>
</dbReference>
<dbReference type="SUPFAM" id="SSF47095">
    <property type="entry name" value="HMG-box"/>
    <property type="match status" value="1"/>
</dbReference>
<dbReference type="GO" id="GO:0005634">
    <property type="term" value="C:nucleus"/>
    <property type="evidence" value="ECO:0007669"/>
    <property type="project" value="UniProtKB-UniRule"/>
</dbReference>
<dbReference type="FunFam" id="1.10.30.10:FF:000075">
    <property type="entry name" value="Capicua transcriptional repressor a"/>
    <property type="match status" value="1"/>
</dbReference>
<reference evidence="10" key="2">
    <citation type="submission" date="2025-08" db="UniProtKB">
        <authorList>
            <consortium name="Ensembl"/>
        </authorList>
    </citation>
    <scope>IDENTIFICATION</scope>
</reference>
<keyword evidence="2" id="KW-0805">Transcription regulation</keyword>
<feature type="compositionally biased region" description="Polar residues" evidence="7">
    <location>
        <begin position="1253"/>
        <end position="1268"/>
    </location>
</feature>
<evidence type="ECO:0000313" key="10">
    <source>
        <dbReference type="Ensembl" id="ENSTRUP00000054473.2"/>
    </source>
</evidence>
<keyword evidence="11" id="KW-1185">Reference proteome</keyword>
<feature type="region of interest" description="Disordered" evidence="7">
    <location>
        <begin position="476"/>
        <end position="550"/>
    </location>
</feature>
<feature type="region of interest" description="Disordered" evidence="7">
    <location>
        <begin position="1640"/>
        <end position="1666"/>
    </location>
</feature>
<dbReference type="Pfam" id="PF25981">
    <property type="entry name" value="HTH_Cic_C"/>
    <property type="match status" value="1"/>
</dbReference>
<keyword evidence="8" id="KW-0472">Membrane</keyword>
<feature type="compositionally biased region" description="Low complexity" evidence="7">
    <location>
        <begin position="420"/>
        <end position="430"/>
    </location>
</feature>
<dbReference type="Ensembl" id="ENSTRUT00000049529.2">
    <property type="protein sequence ID" value="ENSTRUP00000054473.2"/>
    <property type="gene ID" value="ENSTRUG00000024028.2"/>
</dbReference>
<feature type="region of interest" description="Disordered" evidence="7">
    <location>
        <begin position="571"/>
        <end position="682"/>
    </location>
</feature>
<dbReference type="PANTHER" id="PTHR13059">
    <property type="entry name" value="HMG-BOX TRANSCRIPTION FACTOR BBX"/>
    <property type="match status" value="1"/>
</dbReference>
<feature type="DNA-binding region" description="HMG box" evidence="6">
    <location>
        <begin position="1001"/>
        <end position="1069"/>
    </location>
</feature>
<feature type="region of interest" description="Disordered" evidence="7">
    <location>
        <begin position="1"/>
        <end position="145"/>
    </location>
</feature>
<dbReference type="Proteomes" id="UP000005226">
    <property type="component" value="Chromosome 12"/>
</dbReference>
<feature type="transmembrane region" description="Helical" evidence="8">
    <location>
        <begin position="1377"/>
        <end position="1398"/>
    </location>
</feature>
<feature type="compositionally biased region" description="Basic and acidic residues" evidence="7">
    <location>
        <begin position="487"/>
        <end position="501"/>
    </location>
</feature>
<dbReference type="Pfam" id="PF16090">
    <property type="entry name" value="DUF4819"/>
    <property type="match status" value="1"/>
</dbReference>
<feature type="region of interest" description="Disordered" evidence="7">
    <location>
        <begin position="1187"/>
        <end position="1268"/>
    </location>
</feature>
<keyword evidence="8" id="KW-0812">Transmembrane</keyword>
<feature type="compositionally biased region" description="Low complexity" evidence="7">
    <location>
        <begin position="47"/>
        <end position="73"/>
    </location>
</feature>
<organism evidence="10 11">
    <name type="scientific">Takifugu rubripes</name>
    <name type="common">Japanese pufferfish</name>
    <name type="synonym">Fugu rubripes</name>
    <dbReference type="NCBI Taxonomy" id="31033"/>
    <lineage>
        <taxon>Eukaryota</taxon>
        <taxon>Metazoa</taxon>
        <taxon>Chordata</taxon>
        <taxon>Craniata</taxon>
        <taxon>Vertebrata</taxon>
        <taxon>Euteleostomi</taxon>
        <taxon>Actinopterygii</taxon>
        <taxon>Neopterygii</taxon>
        <taxon>Teleostei</taxon>
        <taxon>Neoteleostei</taxon>
        <taxon>Acanthomorphata</taxon>
        <taxon>Eupercaria</taxon>
        <taxon>Tetraodontiformes</taxon>
        <taxon>Tetradontoidea</taxon>
        <taxon>Tetraodontidae</taxon>
        <taxon>Takifugu</taxon>
    </lineage>
</organism>
<feature type="domain" description="HMG box" evidence="9">
    <location>
        <begin position="1001"/>
        <end position="1069"/>
    </location>
</feature>
<evidence type="ECO:0000256" key="1">
    <source>
        <dbReference type="ARBA" id="ARBA00022553"/>
    </source>
</evidence>
<evidence type="ECO:0000256" key="5">
    <source>
        <dbReference type="ARBA" id="ARBA00023242"/>
    </source>
</evidence>
<reference evidence="10" key="3">
    <citation type="submission" date="2025-09" db="UniProtKB">
        <authorList>
            <consortium name="Ensembl"/>
        </authorList>
    </citation>
    <scope>IDENTIFICATION</scope>
</reference>
<reference evidence="10 11" key="1">
    <citation type="journal article" date="2011" name="Genome Biol. Evol.">
        <title>Integration of the genetic map and genome assembly of fugu facilitates insights into distinct features of genome evolution in teleosts and mammals.</title>
        <authorList>
            <person name="Kai W."/>
            <person name="Kikuchi K."/>
            <person name="Tohari S."/>
            <person name="Chew A.K."/>
            <person name="Tay A."/>
            <person name="Fujiwara A."/>
            <person name="Hosoya S."/>
            <person name="Suetake H."/>
            <person name="Naruse K."/>
            <person name="Brenner S."/>
            <person name="Suzuki Y."/>
            <person name="Venkatesh B."/>
        </authorList>
    </citation>
    <scope>NUCLEOTIDE SEQUENCE [LARGE SCALE GENOMIC DNA]</scope>
</reference>
<feature type="region of interest" description="Disordered" evidence="7">
    <location>
        <begin position="916"/>
        <end position="1004"/>
    </location>
</feature>
<feature type="compositionally biased region" description="Basic and acidic residues" evidence="7">
    <location>
        <begin position="31"/>
        <end position="46"/>
    </location>
</feature>
<gene>
    <name evidence="10" type="primary">cica</name>
</gene>
<dbReference type="CDD" id="cd21990">
    <property type="entry name" value="HMG-box_CIC-like"/>
    <property type="match status" value="1"/>
</dbReference>
<evidence type="ECO:0000259" key="9">
    <source>
        <dbReference type="PROSITE" id="PS50118"/>
    </source>
</evidence>
<sequence length="1940" mass="210583">MKPIKKQGRRSPPSTRAKGGKRRGIGDAPEGGDKRDSDENRERSRSQNDSGGSSCSNSSTPSANNSPNPASSRKTATFKARVPKKKYTSEHCSTTGVRDAEHVPLSPRLRCSSTDTASEHSADLEVVSDTPTQTQMSTHTPSLPDALSDALAKGLKNQRVLARQLRRKIFRAGVVRKVSGEYGCLEVQLNGEKLLCRYPYRHNTPPGVVDIILDAPPPGVHQIPIGTRVCVPFDNKEGNEGHWQWYREGVVTKIDTHPAVANRYRVLLSEEKSQPADKEEDGQDTTGGTQAVWVSRQTLRLLVPPWDLDLPFGERERESSAKQQQHLPYMPLTAEEDMEVSHFNRIPVGAVIPSVKPITVSQHRHIVSKPPPGYVNPQLSVLPPLPPISSSTASSSRAEKASGGGSSSSGSVGGIGSGSGSASSSSSRSRTPLTAAQQKYKKGDVVCTPTGIRKKFNGKQWRRLCSREGCSKESQRRGYCSRHLSMRTKEMEASGGSRERGGASSTGTLTPSDLRLSGGRASSDFDWDDTSRDSSEASSRGGDSRPRLVLPSRFDCDECEAATMLVSLGGSRSGTPSFSPISNQSPFSPTPSPSPSPLFGFRPANFSPISAPTSLTPRRHRQLSGTKMGTPGAERERHLSGIVPTFQTNLTFTVPMSPSKRKHDIHPPPPLPTVQDGQSKPEQQQLVLGEQILAHSPAAFRVLSPQSQPTTPSSLSFPRPRSATSRPPSSAASTPPPMLVSPTPPSPLPQEPSPRRIVPLRDSPVIVRNPDVPLAKFSDGPLGRKERNRSREHSQPQHTVPPGLQVPVPINGRERKPAGHQDPPDGMLPQPVACHPTPTSLLPLILPAESPHPAPRKQIIMGRPGTVWTNVEPRSVPVFPWHSLVPFLEPSHLGGAAQPADGQQLVNQNKEPQCGVALVSDGRTGPADPDRGSPSCPPPSNDNPPTDRGGADSETESDADDPFSPGIGNESVPSCGPMKRRTQSLSALPKDGDRKREKDHIRRPMNAFMIFSKRHRALVHQRHPNQDNRTVSKILGEWWYALGPNEKQQYHDLAFQVKEAHFRAHPDWKWCNKDRRKSLSEGRGTPKEQRQRSMSESIGMCMYPHSESQMTEGKGGASGWSGRLEQQGELGQRHRPRAFSQSAVHTLEQREKERDPEKVGGVFVQNPLPTCEDVNSDDERMVICEEEGDDDVMEDSCPEGSIDLKCKERVTDSEEDDSDEDSERKTKRANDGVDGGTKGDDAFTGSGEGGGQCDSSHSITGSSPKTQGLGLEQSSLTQFLGTIRMAPTMVTNVVRPIASTPIPIVSKPVEGAITLSSLCHGKKATLLIGGGKPQQLPITAGGGYLFSFLCPCPFRISVGGNGLLNNPWLLVRHNKMLFYHVFLFLSLSLSGFSLALSLPLYLSIYFIVSPPTHCSLSVFILIVYYLSVSLQMLAGLTLPPSLPPSISLCPSLFLFLPPIVQTQSPVLQSNMLVPMATGSTPPHPSISLVAPPLPVQNGPTTASKVIMFTLEPKQFNLFLFLLLFMSFRITYVQSAPGVTTATPQQSTTASDAAYLPSSVTTLGFTAIAPAGQTLVQPIVGQPPLLAPALPITCHSHTSPGQTAGAVARSYLSIYIYSSPLQGDRCFCLSLQTNSHFPPPAATSLDLIPPRPAERDPLPSSKKKFRPPPLEKYDAGFILMSHVDGLSKQSYAGKALWDFNHAVNHSVSLLCRKHNNVGVETNFEERFAELPEFNPEEVLPSPTLQSLATSPRAILGSYRRKRRNSTELETSAEDPSSPRRKTRRLSSCSSEPNTPKSAARCDGDIFTFDRAGMPEGEDLLGDLDRVPCSSLRRTLDQRRALVMQLFQEHGFFPSTQATAAFQARHLDTFPTKVCLQLKIREVRQKIMQTATPGTHDFGTAGDSSSVPSQSSSTSQSPHKDGGTEQEGDKSLNTEEPKSEGS</sequence>
<evidence type="ECO:0000256" key="3">
    <source>
        <dbReference type="ARBA" id="ARBA00023125"/>
    </source>
</evidence>
<dbReference type="PROSITE" id="PS50118">
    <property type="entry name" value="HMG_BOX_2"/>
    <property type="match status" value="1"/>
</dbReference>
<evidence type="ECO:0000256" key="7">
    <source>
        <dbReference type="SAM" id="MobiDB-lite"/>
    </source>
</evidence>
<dbReference type="Gene3D" id="1.10.30.10">
    <property type="entry name" value="High mobility group box domain"/>
    <property type="match status" value="1"/>
</dbReference>
<feature type="region of interest" description="Disordered" evidence="7">
    <location>
        <begin position="1737"/>
        <end position="1796"/>
    </location>
</feature>
<dbReference type="SMART" id="SM00398">
    <property type="entry name" value="HMG"/>
    <property type="match status" value="1"/>
</dbReference>
<feature type="compositionally biased region" description="Gly residues" evidence="7">
    <location>
        <begin position="402"/>
        <end position="419"/>
    </location>
</feature>
<keyword evidence="1" id="KW-0597">Phosphoprotein</keyword>
<feature type="compositionally biased region" description="Basic and acidic residues" evidence="7">
    <location>
        <begin position="1916"/>
        <end position="1940"/>
    </location>
</feature>
<keyword evidence="3 6" id="KW-0238">DNA-binding</keyword>
<keyword evidence="4" id="KW-0804">Transcription</keyword>
<name>A0A3B5K9W7_TAKRU</name>
<feature type="compositionally biased region" description="Low complexity" evidence="7">
    <location>
        <begin position="378"/>
        <end position="396"/>
    </location>
</feature>
<feature type="compositionally biased region" description="Basic and acidic residues" evidence="7">
    <location>
        <begin position="1075"/>
        <end position="1093"/>
    </location>
</feature>
<dbReference type="InterPro" id="IPR058606">
    <property type="entry name" value="HTH_Cic_C"/>
</dbReference>
<evidence type="ECO:0000256" key="2">
    <source>
        <dbReference type="ARBA" id="ARBA00023015"/>
    </source>
</evidence>
<feature type="compositionally biased region" description="Basic and acidic residues" evidence="7">
    <location>
        <begin position="1147"/>
        <end position="1158"/>
    </location>
</feature>
<feature type="compositionally biased region" description="Basic and acidic residues" evidence="7">
    <location>
        <begin position="1202"/>
        <end position="1212"/>
    </location>
</feature>
<feature type="compositionally biased region" description="Polar residues" evidence="7">
    <location>
        <begin position="1784"/>
        <end position="1795"/>
    </location>
</feature>
<accession>A0A3B5K9W7</accession>
<feature type="compositionally biased region" description="Low complexity" evidence="7">
    <location>
        <begin position="1902"/>
        <end position="1915"/>
    </location>
</feature>
<feature type="compositionally biased region" description="Polar residues" evidence="7">
    <location>
        <begin position="129"/>
        <end position="141"/>
    </location>
</feature>
<protein>
    <submittedName>
        <fullName evidence="10">Protein capicua homolog</fullName>
    </submittedName>
</protein>
<keyword evidence="5 6" id="KW-0539">Nucleus</keyword>
<feature type="compositionally biased region" description="Acidic residues" evidence="7">
    <location>
        <begin position="1187"/>
        <end position="1197"/>
    </location>
</feature>
<dbReference type="GeneTree" id="ENSGT00940000159960"/>